<gene>
    <name evidence="1" type="ORF">MENTE1834_LOCUS49040</name>
</gene>
<evidence type="ECO:0000313" key="1">
    <source>
        <dbReference type="EMBL" id="CAK5129025.1"/>
    </source>
</evidence>
<organism evidence="1 2">
    <name type="scientific">Meloidogyne enterolobii</name>
    <name type="common">Root-knot nematode worm</name>
    <name type="synonym">Meloidogyne mayaguensis</name>
    <dbReference type="NCBI Taxonomy" id="390850"/>
    <lineage>
        <taxon>Eukaryota</taxon>
        <taxon>Metazoa</taxon>
        <taxon>Ecdysozoa</taxon>
        <taxon>Nematoda</taxon>
        <taxon>Chromadorea</taxon>
        <taxon>Rhabditida</taxon>
        <taxon>Tylenchina</taxon>
        <taxon>Tylenchomorpha</taxon>
        <taxon>Tylenchoidea</taxon>
        <taxon>Meloidogynidae</taxon>
        <taxon>Meloidogyninae</taxon>
        <taxon>Meloidogyne</taxon>
    </lineage>
</organism>
<proteinExistence type="predicted"/>
<keyword evidence="2" id="KW-1185">Reference proteome</keyword>
<protein>
    <submittedName>
        <fullName evidence="1">Uncharacterized protein</fullName>
    </submittedName>
</protein>
<dbReference type="EMBL" id="CAVMJV010000292">
    <property type="protein sequence ID" value="CAK5129025.1"/>
    <property type="molecule type" value="Genomic_DNA"/>
</dbReference>
<name>A0ACB1B858_MELEN</name>
<comment type="caution">
    <text evidence="1">The sequence shown here is derived from an EMBL/GenBank/DDBJ whole genome shotgun (WGS) entry which is preliminary data.</text>
</comment>
<reference evidence="1" key="1">
    <citation type="submission" date="2023-11" db="EMBL/GenBank/DDBJ databases">
        <authorList>
            <person name="Poullet M."/>
        </authorList>
    </citation>
    <scope>NUCLEOTIDE SEQUENCE</scope>
    <source>
        <strain evidence="1">E1834</strain>
    </source>
</reference>
<dbReference type="Proteomes" id="UP001497535">
    <property type="component" value="Unassembled WGS sequence"/>
</dbReference>
<accession>A0ACB1B858</accession>
<evidence type="ECO:0000313" key="2">
    <source>
        <dbReference type="Proteomes" id="UP001497535"/>
    </source>
</evidence>
<sequence>MKSNPVFWNTREGVTRVSGRDGICVSGYGFSFRQFSKHSFNVFLTSCLPLGM</sequence>